<organism evidence="1 2">
    <name type="scientific">Dovyalis caffra</name>
    <dbReference type="NCBI Taxonomy" id="77055"/>
    <lineage>
        <taxon>Eukaryota</taxon>
        <taxon>Viridiplantae</taxon>
        <taxon>Streptophyta</taxon>
        <taxon>Embryophyta</taxon>
        <taxon>Tracheophyta</taxon>
        <taxon>Spermatophyta</taxon>
        <taxon>Magnoliopsida</taxon>
        <taxon>eudicotyledons</taxon>
        <taxon>Gunneridae</taxon>
        <taxon>Pentapetalae</taxon>
        <taxon>rosids</taxon>
        <taxon>fabids</taxon>
        <taxon>Malpighiales</taxon>
        <taxon>Salicaceae</taxon>
        <taxon>Flacourtieae</taxon>
        <taxon>Dovyalis</taxon>
    </lineage>
</organism>
<evidence type="ECO:0000313" key="1">
    <source>
        <dbReference type="EMBL" id="CAK7350525.1"/>
    </source>
</evidence>
<evidence type="ECO:0000313" key="2">
    <source>
        <dbReference type="Proteomes" id="UP001314170"/>
    </source>
</evidence>
<dbReference type="AlphaFoldDB" id="A0AAV1SJE1"/>
<sequence>MTGQLRSALKCLANGFVLQGLLLCFRSRCISNEGEFLLIMILGVLSHFFNFHDLAPLDSCYTLLLFSFRLTLQVMVDGCVPDKAIQSAVVVEFGIEERYGKLLSC</sequence>
<accession>A0AAV1SJE1</accession>
<reference evidence="1 2" key="1">
    <citation type="submission" date="2024-01" db="EMBL/GenBank/DDBJ databases">
        <authorList>
            <person name="Waweru B."/>
        </authorList>
    </citation>
    <scope>NUCLEOTIDE SEQUENCE [LARGE SCALE GENOMIC DNA]</scope>
</reference>
<comment type="caution">
    <text evidence="1">The sequence shown here is derived from an EMBL/GenBank/DDBJ whole genome shotgun (WGS) entry which is preliminary data.</text>
</comment>
<protein>
    <submittedName>
        <fullName evidence="1">Uncharacterized protein</fullName>
    </submittedName>
</protein>
<dbReference type="Proteomes" id="UP001314170">
    <property type="component" value="Unassembled WGS sequence"/>
</dbReference>
<keyword evidence="2" id="KW-1185">Reference proteome</keyword>
<dbReference type="EMBL" id="CAWUPB010001184">
    <property type="protein sequence ID" value="CAK7350525.1"/>
    <property type="molecule type" value="Genomic_DNA"/>
</dbReference>
<gene>
    <name evidence="1" type="ORF">DCAF_LOCUS23258</name>
</gene>
<name>A0AAV1SJE1_9ROSI</name>
<proteinExistence type="predicted"/>